<dbReference type="PANTHER" id="PTHR30126">
    <property type="entry name" value="HTH-TYPE TRANSCRIPTIONAL REGULATOR"/>
    <property type="match status" value="1"/>
</dbReference>
<keyword evidence="7" id="KW-1185">Reference proteome</keyword>
<dbReference type="Gene3D" id="3.40.190.290">
    <property type="match status" value="1"/>
</dbReference>
<dbReference type="EMBL" id="JAESVB010000010">
    <property type="protein sequence ID" value="MCB8877040.1"/>
    <property type="molecule type" value="Genomic_DNA"/>
</dbReference>
<keyword evidence="2" id="KW-0805">Transcription regulation</keyword>
<protein>
    <submittedName>
        <fullName evidence="6">LysR family transcriptional regulator</fullName>
    </submittedName>
</protein>
<dbReference type="Gene3D" id="1.10.10.10">
    <property type="entry name" value="Winged helix-like DNA-binding domain superfamily/Winged helix DNA-binding domain"/>
    <property type="match status" value="1"/>
</dbReference>
<evidence type="ECO:0000256" key="3">
    <source>
        <dbReference type="ARBA" id="ARBA00023125"/>
    </source>
</evidence>
<accession>A0A963YV95</accession>
<dbReference type="SUPFAM" id="SSF53850">
    <property type="entry name" value="Periplasmic binding protein-like II"/>
    <property type="match status" value="1"/>
</dbReference>
<evidence type="ECO:0000256" key="2">
    <source>
        <dbReference type="ARBA" id="ARBA00023015"/>
    </source>
</evidence>
<dbReference type="GO" id="GO:0003700">
    <property type="term" value="F:DNA-binding transcription factor activity"/>
    <property type="evidence" value="ECO:0007669"/>
    <property type="project" value="InterPro"/>
</dbReference>
<dbReference type="GO" id="GO:0000976">
    <property type="term" value="F:transcription cis-regulatory region binding"/>
    <property type="evidence" value="ECO:0007669"/>
    <property type="project" value="TreeGrafter"/>
</dbReference>
<evidence type="ECO:0000259" key="5">
    <source>
        <dbReference type="PROSITE" id="PS50931"/>
    </source>
</evidence>
<evidence type="ECO:0000256" key="1">
    <source>
        <dbReference type="ARBA" id="ARBA00009437"/>
    </source>
</evidence>
<evidence type="ECO:0000313" key="6">
    <source>
        <dbReference type="EMBL" id="MCB8877040.1"/>
    </source>
</evidence>
<reference evidence="6" key="1">
    <citation type="journal article" date="2021" name="Microorganisms">
        <title>Acidisoma silvae sp. nov. and Acidisomacellulosilytica sp. nov., Two Acidophilic Bacteria Isolated from Decaying Wood, Hydrolyzing Cellulose and Producing Poly-3-hydroxybutyrate.</title>
        <authorList>
            <person name="Mieszkin S."/>
            <person name="Pouder E."/>
            <person name="Uroz S."/>
            <person name="Simon-Colin C."/>
            <person name="Alain K."/>
        </authorList>
    </citation>
    <scope>NUCLEOTIDE SEQUENCE</scope>
    <source>
        <strain evidence="6">HW T2.11</strain>
    </source>
</reference>
<dbReference type="Proteomes" id="UP000708298">
    <property type="component" value="Unassembled WGS sequence"/>
</dbReference>
<dbReference type="PROSITE" id="PS50931">
    <property type="entry name" value="HTH_LYSR"/>
    <property type="match status" value="1"/>
</dbReference>
<keyword evidence="4" id="KW-0804">Transcription</keyword>
<dbReference type="Pfam" id="PF00126">
    <property type="entry name" value="HTH_1"/>
    <property type="match status" value="1"/>
</dbReference>
<dbReference type="InterPro" id="IPR000847">
    <property type="entry name" value="LysR_HTH_N"/>
</dbReference>
<sequence>MGRLLLGSGRQIGGLAAGDIRDMRLFRQIADAGGITAAVERFDLEKTALSRAVSALEQRLDGTLCIRGPKGFSLTPYGQEVYAAICGIEDALDTARARINGAYRDFQGEVRLGITDSCLTNEDAKISDAIEVFMQMAPAVRLSVSIHPPDQLAAALESRELHLGIVSADHSGPALASTPIFTETANLYCCPRADETPPQLAQLSGRGYGVVLRRFRNVGPALSSRHIAAAWTVEASGLEAVATLLNTGRCVGFMPDHYVTGTRTRRPFVIVPGSDALRLVTVFSVLTEKGRIVSQAVAALRDTLIKTARFSA</sequence>
<dbReference type="AlphaFoldDB" id="A0A963YV95"/>
<comment type="similarity">
    <text evidence="1">Belongs to the LysR transcriptional regulatory family.</text>
</comment>
<dbReference type="RefSeq" id="WP_227322697.1">
    <property type="nucleotide sequence ID" value="NZ_JAESVB010000010.1"/>
</dbReference>
<dbReference type="CDD" id="cd05466">
    <property type="entry name" value="PBP2_LTTR_substrate"/>
    <property type="match status" value="1"/>
</dbReference>
<dbReference type="InterPro" id="IPR036390">
    <property type="entry name" value="WH_DNA-bd_sf"/>
</dbReference>
<feature type="domain" description="HTH lysR-type" evidence="5">
    <location>
        <begin position="19"/>
        <end position="75"/>
    </location>
</feature>
<dbReference type="InterPro" id="IPR005119">
    <property type="entry name" value="LysR_subst-bd"/>
</dbReference>
<evidence type="ECO:0000313" key="7">
    <source>
        <dbReference type="Proteomes" id="UP000708298"/>
    </source>
</evidence>
<dbReference type="SUPFAM" id="SSF46785">
    <property type="entry name" value="Winged helix' DNA-binding domain"/>
    <property type="match status" value="1"/>
</dbReference>
<keyword evidence="3" id="KW-0238">DNA-binding</keyword>
<proteinExistence type="inferred from homology"/>
<comment type="caution">
    <text evidence="6">The sequence shown here is derived from an EMBL/GenBank/DDBJ whole genome shotgun (WGS) entry which is preliminary data.</text>
</comment>
<dbReference type="PANTHER" id="PTHR30126:SF98">
    <property type="entry name" value="HTH-TYPE TRANSCRIPTIONAL ACTIVATOR BAUR"/>
    <property type="match status" value="1"/>
</dbReference>
<reference evidence="6" key="2">
    <citation type="submission" date="2021-01" db="EMBL/GenBank/DDBJ databases">
        <authorList>
            <person name="Mieszkin S."/>
            <person name="Pouder E."/>
            <person name="Alain K."/>
        </authorList>
    </citation>
    <scope>NUCLEOTIDE SEQUENCE</scope>
    <source>
        <strain evidence="6">HW T2.11</strain>
    </source>
</reference>
<name>A0A963YV95_9PROT</name>
<gene>
    <name evidence="6" type="ORF">ASILVAE211_17735</name>
</gene>
<organism evidence="6 7">
    <name type="scientific">Acidisoma silvae</name>
    <dbReference type="NCBI Taxonomy" id="2802396"/>
    <lineage>
        <taxon>Bacteria</taxon>
        <taxon>Pseudomonadati</taxon>
        <taxon>Pseudomonadota</taxon>
        <taxon>Alphaproteobacteria</taxon>
        <taxon>Acetobacterales</taxon>
        <taxon>Acidocellaceae</taxon>
        <taxon>Acidisoma</taxon>
    </lineage>
</organism>
<dbReference type="InterPro" id="IPR036388">
    <property type="entry name" value="WH-like_DNA-bd_sf"/>
</dbReference>
<dbReference type="Pfam" id="PF03466">
    <property type="entry name" value="LysR_substrate"/>
    <property type="match status" value="1"/>
</dbReference>
<evidence type="ECO:0000256" key="4">
    <source>
        <dbReference type="ARBA" id="ARBA00023163"/>
    </source>
</evidence>